<dbReference type="InterPro" id="IPR011726">
    <property type="entry name" value="KdpF"/>
</dbReference>
<name>K9XY12_STAC7</name>
<evidence type="ECO:0000313" key="3">
    <source>
        <dbReference type="Proteomes" id="UP000010473"/>
    </source>
</evidence>
<dbReference type="eggNOG" id="ENOG5032ZP3">
    <property type="taxonomic scope" value="Bacteria"/>
</dbReference>
<keyword evidence="3" id="KW-1185">Reference proteome</keyword>
<keyword evidence="1" id="KW-0472">Membrane</keyword>
<dbReference type="EMBL" id="CP003653">
    <property type="protein sequence ID" value="AFZ37490.1"/>
    <property type="molecule type" value="Genomic_DNA"/>
</dbReference>
<protein>
    <submittedName>
        <fullName evidence="2">K+-transporting ATPase, F subunit</fullName>
    </submittedName>
</protein>
<dbReference type="Pfam" id="PF09604">
    <property type="entry name" value="Potass_KdpF"/>
    <property type="match status" value="1"/>
</dbReference>
<dbReference type="KEGG" id="scs:Sta7437_4012"/>
<dbReference type="Proteomes" id="UP000010473">
    <property type="component" value="Chromosome"/>
</dbReference>
<feature type="transmembrane region" description="Helical" evidence="1">
    <location>
        <begin position="62"/>
        <end position="84"/>
    </location>
</feature>
<dbReference type="GO" id="GO:0005886">
    <property type="term" value="C:plasma membrane"/>
    <property type="evidence" value="ECO:0007669"/>
    <property type="project" value="InterPro"/>
</dbReference>
<reference evidence="3" key="1">
    <citation type="journal article" date="2013" name="Proc. Natl. Acad. Sci. U.S.A.">
        <title>Improving the coverage of the cyanobacterial phylum using diversity-driven genome sequencing.</title>
        <authorList>
            <person name="Shih P.M."/>
            <person name="Wu D."/>
            <person name="Latifi A."/>
            <person name="Axen S.D."/>
            <person name="Fewer D.P."/>
            <person name="Talla E."/>
            <person name="Calteau A."/>
            <person name="Cai F."/>
            <person name="Tandeau de Marsac N."/>
            <person name="Rippka R."/>
            <person name="Herdman M."/>
            <person name="Sivonen K."/>
            <person name="Coursin T."/>
            <person name="Laurent T."/>
            <person name="Goodwin L."/>
            <person name="Nolan M."/>
            <person name="Davenport K.W."/>
            <person name="Han C.S."/>
            <person name="Rubin E.M."/>
            <person name="Eisen J.A."/>
            <person name="Woyke T."/>
            <person name="Gugger M."/>
            <person name="Kerfeld C.A."/>
        </authorList>
    </citation>
    <scope>NUCLEOTIDE SEQUENCE [LARGE SCALE GENOMIC DNA]</scope>
    <source>
        <strain evidence="3">ATCC 29371 / PCC 7437</strain>
    </source>
</reference>
<accession>K9XY12</accession>
<evidence type="ECO:0000256" key="1">
    <source>
        <dbReference type="SAM" id="Phobius"/>
    </source>
</evidence>
<proteinExistence type="predicted"/>
<dbReference type="AlphaFoldDB" id="K9XY12"/>
<evidence type="ECO:0000313" key="2">
    <source>
        <dbReference type="EMBL" id="AFZ37490.1"/>
    </source>
</evidence>
<organism evidence="2 3">
    <name type="scientific">Stanieria cyanosphaera (strain ATCC 29371 / PCC 7437)</name>
    <dbReference type="NCBI Taxonomy" id="111780"/>
    <lineage>
        <taxon>Bacteria</taxon>
        <taxon>Bacillati</taxon>
        <taxon>Cyanobacteriota</taxon>
        <taxon>Cyanophyceae</taxon>
        <taxon>Pleurocapsales</taxon>
        <taxon>Dermocarpellaceae</taxon>
        <taxon>Stanieria</taxon>
    </lineage>
</organism>
<dbReference type="OrthoDB" id="427758at2"/>
<sequence length="89" mass="10041">MKLNKTNEFFLTNNTIETIQNIRDRFLKNPLAIVLLLTMSLNLVIAPAVMAASGNEITKNTAYAIAILYCVTIALSIYLFTVIFQPERF</sequence>
<gene>
    <name evidence="2" type="ordered locus">Sta7437_4012</name>
</gene>
<dbReference type="GO" id="GO:0008556">
    <property type="term" value="F:P-type potassium transmembrane transporter activity"/>
    <property type="evidence" value="ECO:0007669"/>
    <property type="project" value="InterPro"/>
</dbReference>
<dbReference type="STRING" id="111780.Sta7437_4012"/>
<keyword evidence="1" id="KW-0812">Transmembrane</keyword>
<keyword evidence="1" id="KW-1133">Transmembrane helix</keyword>
<dbReference type="RefSeq" id="WP_015195148.1">
    <property type="nucleotide sequence ID" value="NC_019748.1"/>
</dbReference>
<feature type="transmembrane region" description="Helical" evidence="1">
    <location>
        <begin position="31"/>
        <end position="50"/>
    </location>
</feature>
<dbReference type="HOGENOM" id="CLU_183857_0_0_3"/>